<dbReference type="CDD" id="cd04652">
    <property type="entry name" value="LbH_eIF2B_gamma_C"/>
    <property type="match status" value="1"/>
</dbReference>
<comment type="subunit">
    <text evidence="8">Component of the translation initiation factor 2B (eIF2B) complex which is a heterodecamer of two sets of five different subunits: alpha, beta, gamma, delta and epsilon. Subunits alpha, beta and delta comprise a regulatory subcomplex and subunits epsilon and gamma comprise a catalytic subcomplex. Within the complex, the hexameric regulatory complex resides at the center, with the two heterodimeric catalytic subcomplexes bound on opposite sides.</text>
</comment>
<dbReference type="Proteomes" id="UP000308267">
    <property type="component" value="Unassembled WGS sequence"/>
</dbReference>
<dbReference type="PANTHER" id="PTHR45989:SF1">
    <property type="entry name" value="TRANSLATION INITIATION FACTOR EIF-2B SUBUNIT GAMMA"/>
    <property type="match status" value="1"/>
</dbReference>
<reference evidence="10 11" key="1">
    <citation type="journal article" date="2019" name="BMC Genomics">
        <title>New insights from Opisthorchis felineus genome: update on genomics of the epidemiologically important liver flukes.</title>
        <authorList>
            <person name="Ershov N.I."/>
            <person name="Mordvinov V.A."/>
            <person name="Prokhortchouk E.B."/>
            <person name="Pakharukova M.Y."/>
            <person name="Gunbin K.V."/>
            <person name="Ustyantsev K."/>
            <person name="Genaev M.A."/>
            <person name="Blinov A.G."/>
            <person name="Mazur A."/>
            <person name="Boulygina E."/>
            <person name="Tsygankova S."/>
            <person name="Khrameeva E."/>
            <person name="Chekanov N."/>
            <person name="Fan G."/>
            <person name="Xiao A."/>
            <person name="Zhang H."/>
            <person name="Xu X."/>
            <person name="Yang H."/>
            <person name="Solovyev V."/>
            <person name="Lee S.M."/>
            <person name="Liu X."/>
            <person name="Afonnikov D.A."/>
            <person name="Skryabin K.G."/>
        </authorList>
    </citation>
    <scope>NUCLEOTIDE SEQUENCE [LARGE SCALE GENOMIC DNA]</scope>
    <source>
        <strain evidence="10">AK-0245</strain>
        <tissue evidence="10">Whole organism</tissue>
    </source>
</reference>
<dbReference type="GO" id="GO:0005829">
    <property type="term" value="C:cytosol"/>
    <property type="evidence" value="ECO:0007669"/>
    <property type="project" value="UniProtKB-SubCell"/>
</dbReference>
<dbReference type="InterPro" id="IPR029044">
    <property type="entry name" value="Nucleotide-diphossugar_trans"/>
</dbReference>
<dbReference type="PANTHER" id="PTHR45989">
    <property type="entry name" value="TRANSLATION INITIATION FACTOR EIF-2B SUBUNIT GAMMA"/>
    <property type="match status" value="1"/>
</dbReference>
<accession>A0A4S2LX81</accession>
<evidence type="ECO:0000256" key="4">
    <source>
        <dbReference type="ARBA" id="ARBA00022540"/>
    </source>
</evidence>
<evidence type="ECO:0000256" key="6">
    <source>
        <dbReference type="ARBA" id="ARBA00044196"/>
    </source>
</evidence>
<dbReference type="Pfam" id="PF25087">
    <property type="entry name" value="GMPPB_C"/>
    <property type="match status" value="1"/>
</dbReference>
<feature type="domain" description="Mannose-1-phosphate guanyltransferase C-terminal" evidence="9">
    <location>
        <begin position="312"/>
        <end position="386"/>
    </location>
</feature>
<dbReference type="SUPFAM" id="SSF53448">
    <property type="entry name" value="Nucleotide-diphospho-sugar transferases"/>
    <property type="match status" value="1"/>
</dbReference>
<evidence type="ECO:0000256" key="5">
    <source>
        <dbReference type="ARBA" id="ARBA00022917"/>
    </source>
</evidence>
<keyword evidence="4" id="KW-0396">Initiation factor</keyword>
<evidence type="ECO:0000256" key="2">
    <source>
        <dbReference type="ARBA" id="ARBA00007878"/>
    </source>
</evidence>
<keyword evidence="3" id="KW-0963">Cytoplasm</keyword>
<organism evidence="10 11">
    <name type="scientific">Opisthorchis felineus</name>
    <dbReference type="NCBI Taxonomy" id="147828"/>
    <lineage>
        <taxon>Eukaryota</taxon>
        <taxon>Metazoa</taxon>
        <taxon>Spiralia</taxon>
        <taxon>Lophotrochozoa</taxon>
        <taxon>Platyhelminthes</taxon>
        <taxon>Trematoda</taxon>
        <taxon>Digenea</taxon>
        <taxon>Opisthorchiida</taxon>
        <taxon>Opisthorchiata</taxon>
        <taxon>Opisthorchiidae</taxon>
        <taxon>Opisthorchis</taxon>
    </lineage>
</organism>
<evidence type="ECO:0000313" key="11">
    <source>
        <dbReference type="Proteomes" id="UP000308267"/>
    </source>
</evidence>
<evidence type="ECO:0000256" key="1">
    <source>
        <dbReference type="ARBA" id="ARBA00004514"/>
    </source>
</evidence>
<keyword evidence="5" id="KW-0648">Protein biosynthesis</keyword>
<comment type="subcellular location">
    <subcellularLocation>
        <location evidence="1">Cytoplasm</location>
        <location evidence="1">Cytosol</location>
    </subcellularLocation>
</comment>
<dbReference type="EMBL" id="SJOL01006363">
    <property type="protein sequence ID" value="TGZ68484.1"/>
    <property type="molecule type" value="Genomic_DNA"/>
</dbReference>
<dbReference type="SUPFAM" id="SSF51161">
    <property type="entry name" value="Trimeric LpxA-like enzymes"/>
    <property type="match status" value="1"/>
</dbReference>
<dbReference type="GO" id="GO:0005085">
    <property type="term" value="F:guanyl-nucleotide exchange factor activity"/>
    <property type="evidence" value="ECO:0007669"/>
    <property type="project" value="TreeGrafter"/>
</dbReference>
<evidence type="ECO:0000256" key="3">
    <source>
        <dbReference type="ARBA" id="ARBA00022490"/>
    </source>
</evidence>
<dbReference type="Gene3D" id="2.160.10.10">
    <property type="entry name" value="Hexapeptide repeat proteins"/>
    <property type="match status" value="1"/>
</dbReference>
<dbReference type="AlphaFoldDB" id="A0A4S2LX81"/>
<dbReference type="GO" id="GO:0003743">
    <property type="term" value="F:translation initiation factor activity"/>
    <property type="evidence" value="ECO:0007669"/>
    <property type="project" value="UniProtKB-KW"/>
</dbReference>
<dbReference type="Gene3D" id="3.90.550.10">
    <property type="entry name" value="Spore Coat Polysaccharide Biosynthesis Protein SpsA, Chain A"/>
    <property type="match status" value="1"/>
</dbReference>
<dbReference type="OrthoDB" id="10250549at2759"/>
<dbReference type="InterPro" id="IPR051960">
    <property type="entry name" value="eIF2B_gamma"/>
</dbReference>
<dbReference type="EMBL" id="SJOL01006363">
    <property type="protein sequence ID" value="TGZ68483.1"/>
    <property type="molecule type" value="Genomic_DNA"/>
</dbReference>
<dbReference type="GO" id="GO:0002183">
    <property type="term" value="P:cytoplasmic translational initiation"/>
    <property type="evidence" value="ECO:0007669"/>
    <property type="project" value="TreeGrafter"/>
</dbReference>
<dbReference type="STRING" id="147828.A0A4S2LX81"/>
<comment type="caution">
    <text evidence="10">The sequence shown here is derived from an EMBL/GenBank/DDBJ whole genome shotgun (WGS) entry which is preliminary data.</text>
</comment>
<proteinExistence type="inferred from homology"/>
<evidence type="ECO:0000256" key="7">
    <source>
        <dbReference type="ARBA" id="ARBA00044229"/>
    </source>
</evidence>
<dbReference type="GO" id="GO:0005851">
    <property type="term" value="C:eukaryotic translation initiation factor 2B complex"/>
    <property type="evidence" value="ECO:0007669"/>
    <property type="project" value="TreeGrafter"/>
</dbReference>
<keyword evidence="11" id="KW-1185">Reference proteome</keyword>
<evidence type="ECO:0000256" key="8">
    <source>
        <dbReference type="ARBA" id="ARBA00046432"/>
    </source>
</evidence>
<sequence length="412" mass="45061">MQGVILCHSEPSELTQLSVARSFALLSFTGSTILSDLIDRFIDSDISDIVITHHTSHTAQYEHFLTSRRLHWPPKLRVSLCALPHDCSVSECLYRIRTHLVFDYVFVTGSTTFLTDLDLRQLFLSLLRTRSIAAAAFSPLSGADSKLFASLPRELVLTTRNGTKVLGYLAASEIKKNTTLSRSLTTRGVSALARNDLRDIGFYLLSRSALDTITRLRDDPAHRKKSMWQLLTTLPSSDILNSSALDPKDESESSPFEVSRPHGTCLYEHKDKKISIRLTNPLLFLEATRVCLQKTAALGREDVGKKATQKDYSQIAPGCVVGPKSVVSGCTIGSGCTVGTSCRIINSVLLSGATVKDNCILQGCVLGENVTVESQCNLKNCAVASSQRVPDGTHLEAEQLGFTDPELDVTQT</sequence>
<dbReference type="InterPro" id="IPR056729">
    <property type="entry name" value="GMPPB_C"/>
</dbReference>
<protein>
    <recommendedName>
        <fullName evidence="6">Translation initiation factor eIF2B subunit gamma</fullName>
    </recommendedName>
    <alternativeName>
        <fullName evidence="7">eIF2B GDP-GTP exchange factor subunit gamma</fullName>
    </alternativeName>
</protein>
<dbReference type="InterPro" id="IPR011004">
    <property type="entry name" value="Trimer_LpxA-like_sf"/>
</dbReference>
<gene>
    <name evidence="10" type="ORF">CRM22_004236</name>
</gene>
<evidence type="ECO:0000313" key="10">
    <source>
        <dbReference type="EMBL" id="TGZ68483.1"/>
    </source>
</evidence>
<name>A0A4S2LX81_OPIFE</name>
<evidence type="ECO:0000259" key="9">
    <source>
        <dbReference type="Pfam" id="PF25087"/>
    </source>
</evidence>
<comment type="similarity">
    <text evidence="2">Belongs to the eIF-2B gamma/epsilon subunits family.</text>
</comment>